<dbReference type="InParanoid" id="M0L2A2"/>
<sequence>MPTVFEELGLGSPFEDPTPLLPQGRLVGVHSGYNERNGILNEMVPSHSVFNVVREEDCVLVNESPDFLAKFFVEMLCEQGIVPRPI</sequence>
<proteinExistence type="predicted"/>
<name>M0L2A2_NATLA</name>
<accession>M0L2A2</accession>
<keyword evidence="2" id="KW-1185">Reference proteome</keyword>
<protein>
    <submittedName>
        <fullName evidence="1">Uncharacterized protein</fullName>
    </submittedName>
</protein>
<evidence type="ECO:0000313" key="2">
    <source>
        <dbReference type="Proteomes" id="UP000011555"/>
    </source>
</evidence>
<comment type="caution">
    <text evidence="1">The sequence shown here is derived from an EMBL/GenBank/DDBJ whole genome shotgun (WGS) entry which is preliminary data.</text>
</comment>
<evidence type="ECO:0000313" key="1">
    <source>
        <dbReference type="EMBL" id="EMA27228.1"/>
    </source>
</evidence>
<dbReference type="EMBL" id="AOLZ01000079">
    <property type="protein sequence ID" value="EMA27228.1"/>
    <property type="molecule type" value="Genomic_DNA"/>
</dbReference>
<reference evidence="1 2" key="1">
    <citation type="journal article" date="2014" name="PLoS Genet.">
        <title>Phylogenetically driven sequencing of extremely halophilic archaea reveals strategies for static and dynamic osmo-response.</title>
        <authorList>
            <person name="Becker E.A."/>
            <person name="Seitzer P.M."/>
            <person name="Tritt A."/>
            <person name="Larsen D."/>
            <person name="Krusor M."/>
            <person name="Yao A.I."/>
            <person name="Wu D."/>
            <person name="Madern D."/>
            <person name="Eisen J.A."/>
            <person name="Darling A.E."/>
            <person name="Facciotti M.T."/>
        </authorList>
    </citation>
    <scope>NUCLEOTIDE SEQUENCE [LARGE SCALE GENOMIC DNA]</scope>
    <source>
        <strain evidence="1 2">AJ5</strain>
    </source>
</reference>
<dbReference type="Proteomes" id="UP000011555">
    <property type="component" value="Unassembled WGS sequence"/>
</dbReference>
<gene>
    <name evidence="1" type="ORF">C445_21046</name>
</gene>
<dbReference type="AlphaFoldDB" id="M0L2A2"/>
<organism evidence="1 2">
    <name type="scientific">Natronobacterium lacisalsi AJ5</name>
    <dbReference type="NCBI Taxonomy" id="358396"/>
    <lineage>
        <taxon>Archaea</taxon>
        <taxon>Methanobacteriati</taxon>
        <taxon>Methanobacteriota</taxon>
        <taxon>Stenosarchaea group</taxon>
        <taxon>Halobacteria</taxon>
        <taxon>Halobacteriales</taxon>
        <taxon>Natrialbaceae</taxon>
        <taxon>Natronobacterium</taxon>
    </lineage>
</organism>